<dbReference type="InterPro" id="IPR031811">
    <property type="entry name" value="ALGX/ALGJ_SGNH-like"/>
</dbReference>
<dbReference type="PANTHER" id="PTHR23028">
    <property type="entry name" value="ACETYLTRANSFERASE"/>
    <property type="match status" value="1"/>
</dbReference>
<keyword evidence="3 10" id="KW-0808">Transferase</keyword>
<feature type="transmembrane region" description="Helical" evidence="7">
    <location>
        <begin position="248"/>
        <end position="265"/>
    </location>
</feature>
<dbReference type="EMBL" id="FWXJ01000001">
    <property type="protein sequence ID" value="SMC30186.1"/>
    <property type="molecule type" value="Genomic_DNA"/>
</dbReference>
<evidence type="ECO:0000313" key="10">
    <source>
        <dbReference type="EMBL" id="SMC30186.1"/>
    </source>
</evidence>
<feature type="transmembrane region" description="Helical" evidence="7">
    <location>
        <begin position="86"/>
        <end position="105"/>
    </location>
</feature>
<evidence type="ECO:0000256" key="4">
    <source>
        <dbReference type="ARBA" id="ARBA00022729"/>
    </source>
</evidence>
<evidence type="ECO:0000259" key="9">
    <source>
        <dbReference type="Pfam" id="PF16822"/>
    </source>
</evidence>
<dbReference type="AlphaFoldDB" id="A0A1W1Y213"/>
<proteinExistence type="predicted"/>
<keyword evidence="5" id="KW-0574">Periplasm</keyword>
<feature type="domain" description="AlgX/AlgJ SGNH hydrolase-like" evidence="9">
    <location>
        <begin position="424"/>
        <end position="594"/>
    </location>
</feature>
<organism evidence="10 11">
    <name type="scientific">Polynucleobacter kasalickyi</name>
    <dbReference type="NCBI Taxonomy" id="1938817"/>
    <lineage>
        <taxon>Bacteria</taxon>
        <taxon>Pseudomonadati</taxon>
        <taxon>Pseudomonadota</taxon>
        <taxon>Betaproteobacteria</taxon>
        <taxon>Burkholderiales</taxon>
        <taxon>Burkholderiaceae</taxon>
        <taxon>Polynucleobacter</taxon>
    </lineage>
</organism>
<keyword evidence="7" id="KW-0472">Membrane</keyword>
<dbReference type="OrthoDB" id="9814807at2"/>
<keyword evidence="4" id="KW-0732">Signal</keyword>
<comment type="subcellular location">
    <subcellularLocation>
        <location evidence="1">Periplasm</location>
    </subcellularLocation>
</comment>
<feature type="transmembrane region" description="Helical" evidence="7">
    <location>
        <begin position="340"/>
        <end position="359"/>
    </location>
</feature>
<feature type="transmembrane region" description="Helical" evidence="7">
    <location>
        <begin position="371"/>
        <end position="391"/>
    </location>
</feature>
<feature type="transmembrane region" description="Helical" evidence="7">
    <location>
        <begin position="209"/>
        <end position="227"/>
    </location>
</feature>
<name>A0A1W1Y213_9BURK</name>
<feature type="transmembrane region" description="Helical" evidence="7">
    <location>
        <begin position="306"/>
        <end position="328"/>
    </location>
</feature>
<keyword evidence="7" id="KW-1133">Transmembrane helix</keyword>
<feature type="transmembrane region" description="Helical" evidence="7">
    <location>
        <begin position="45"/>
        <end position="65"/>
    </location>
</feature>
<feature type="transmembrane region" description="Helical" evidence="7">
    <location>
        <begin position="173"/>
        <end position="189"/>
    </location>
</feature>
<evidence type="ECO:0000256" key="2">
    <source>
        <dbReference type="ARBA" id="ARBA00005182"/>
    </source>
</evidence>
<dbReference type="GO" id="GO:0009103">
    <property type="term" value="P:lipopolysaccharide biosynthetic process"/>
    <property type="evidence" value="ECO:0007669"/>
    <property type="project" value="TreeGrafter"/>
</dbReference>
<accession>A0A1W1Y213</accession>
<protein>
    <submittedName>
        <fullName evidence="10">Peptidoglycan/LPS O-acetylase OafA/YrhL, contains acyltransferase and SGNH-hydrolase domains</fullName>
    </submittedName>
</protein>
<evidence type="ECO:0000256" key="6">
    <source>
        <dbReference type="ARBA" id="ARBA00022841"/>
    </source>
</evidence>
<evidence type="ECO:0000259" key="8">
    <source>
        <dbReference type="Pfam" id="PF01757"/>
    </source>
</evidence>
<keyword evidence="6" id="KW-0016">Alginate biosynthesis</keyword>
<feature type="domain" description="Acyltransferase 3" evidence="8">
    <location>
        <begin position="20"/>
        <end position="355"/>
    </location>
</feature>
<dbReference type="GO" id="GO:0042597">
    <property type="term" value="C:periplasmic space"/>
    <property type="evidence" value="ECO:0007669"/>
    <property type="project" value="UniProtKB-SubCell"/>
</dbReference>
<feature type="transmembrane region" description="Helical" evidence="7">
    <location>
        <begin position="146"/>
        <end position="166"/>
    </location>
</feature>
<dbReference type="RefSeq" id="WP_084281880.1">
    <property type="nucleotide sequence ID" value="NZ_FWXJ01000001.1"/>
</dbReference>
<keyword evidence="11" id="KW-1185">Reference proteome</keyword>
<dbReference type="Pfam" id="PF16822">
    <property type="entry name" value="ALGX"/>
    <property type="match status" value="1"/>
</dbReference>
<evidence type="ECO:0000313" key="11">
    <source>
        <dbReference type="Proteomes" id="UP000192708"/>
    </source>
</evidence>
<feature type="transmembrane region" description="Helical" evidence="7">
    <location>
        <begin position="21"/>
        <end position="39"/>
    </location>
</feature>
<keyword evidence="10" id="KW-0378">Hydrolase</keyword>
<feature type="transmembrane region" description="Helical" evidence="7">
    <location>
        <begin position="277"/>
        <end position="297"/>
    </location>
</feature>
<dbReference type="GO" id="GO:0042121">
    <property type="term" value="P:alginic acid biosynthetic process"/>
    <property type="evidence" value="ECO:0007669"/>
    <property type="project" value="UniProtKB-UniPathway"/>
</dbReference>
<dbReference type="GO" id="GO:0016787">
    <property type="term" value="F:hydrolase activity"/>
    <property type="evidence" value="ECO:0007669"/>
    <property type="project" value="UniProtKB-KW"/>
</dbReference>
<keyword evidence="7" id="KW-0812">Transmembrane</keyword>
<keyword evidence="10" id="KW-0012">Acyltransferase</keyword>
<sequence length="692" mass="78463">MHRIHPSNPLAPAATKYRSDIDGLRAIAVLAVVIFHGFPNFIGSGFIGVDIFFVISGFLISNIVLENLQNDTFSFVDFYSRRIKRIFPSLAVVLISCLVFGWFALLADELNQLGKHTAAGASFISNLVLWSEAGYFDNSAETKPLLHLWSLGIEEQFYIVWPLLLWLTWRSKFSLIFMIAIGATLSFVLSVKGVKVDPTATFYSPQTRFWELMVGSLLAWISAYSMNLNFLNRNNLPKERWLELVKKASNLSSNLGLLLLVYGFWKIEKSFSFPGQWALIPVLGAALIILGGPSAWVNRTILSNKLLVWVGLVSFPLYLWHWPILSYGRIIYNETPSVEFRLIAVCSSFLLAWLTLKIVEKPFRFGPMRNHVKVTILCGCIVVIGLAGFAISRSDLSTSHTYEQLLVKRKAFKQRFGFSDAWYKGKADWLFLGNSFERTVDKLELVTVPDSSMIDESNQNIINVAKKAAEFNTQVALLVGPNKSSVYSEYLPDDIIPSKKRYLNFFLDPLRQTPNLIVYDPTEDLIAFKKTEGILYWMTDTHWNNKGAFLAYQGFSKLLGTPSPMVDFINSTPRSGDLIGIAKLNNFPLHPEDNWDIVWKNTLSLTEQEIPDEQKSTMGSATIVTNKKPLSDKYIWVVGDSFTEALKPFINATFKEVRYLGHWHKLKDLPLALTQATRKPDMIIVIRVERSF</sequence>
<dbReference type="UniPathway" id="UPA00286"/>
<dbReference type="Proteomes" id="UP000192708">
    <property type="component" value="Unassembled WGS sequence"/>
</dbReference>
<evidence type="ECO:0000256" key="5">
    <source>
        <dbReference type="ARBA" id="ARBA00022764"/>
    </source>
</evidence>
<gene>
    <name evidence="10" type="ORF">SAMN06296008_10179</name>
</gene>
<dbReference type="GO" id="GO:0016747">
    <property type="term" value="F:acyltransferase activity, transferring groups other than amino-acyl groups"/>
    <property type="evidence" value="ECO:0007669"/>
    <property type="project" value="InterPro"/>
</dbReference>
<comment type="pathway">
    <text evidence="2">Glycan biosynthesis; alginate biosynthesis.</text>
</comment>
<dbReference type="GO" id="GO:0016020">
    <property type="term" value="C:membrane"/>
    <property type="evidence" value="ECO:0007669"/>
    <property type="project" value="TreeGrafter"/>
</dbReference>
<evidence type="ECO:0000256" key="1">
    <source>
        <dbReference type="ARBA" id="ARBA00004418"/>
    </source>
</evidence>
<dbReference type="InterPro" id="IPR002656">
    <property type="entry name" value="Acyl_transf_3_dom"/>
</dbReference>
<dbReference type="Pfam" id="PF01757">
    <property type="entry name" value="Acyl_transf_3"/>
    <property type="match status" value="1"/>
</dbReference>
<dbReference type="InterPro" id="IPR050879">
    <property type="entry name" value="Acyltransferase_3"/>
</dbReference>
<evidence type="ECO:0000256" key="7">
    <source>
        <dbReference type="SAM" id="Phobius"/>
    </source>
</evidence>
<reference evidence="10 11" key="1">
    <citation type="submission" date="2017-04" db="EMBL/GenBank/DDBJ databases">
        <authorList>
            <person name="Afonso C.L."/>
            <person name="Miller P.J."/>
            <person name="Scott M.A."/>
            <person name="Spackman E."/>
            <person name="Goraichik I."/>
            <person name="Dimitrov K.M."/>
            <person name="Suarez D.L."/>
            <person name="Swayne D.E."/>
        </authorList>
    </citation>
    <scope>NUCLEOTIDE SEQUENCE [LARGE SCALE GENOMIC DNA]</scope>
    <source>
        <strain evidence="10 11">VK13</strain>
    </source>
</reference>
<dbReference type="PANTHER" id="PTHR23028:SF53">
    <property type="entry name" value="ACYL_TRANSF_3 DOMAIN-CONTAINING PROTEIN"/>
    <property type="match status" value="1"/>
</dbReference>
<dbReference type="STRING" id="1938817.SAMN06296008_10179"/>
<evidence type="ECO:0000256" key="3">
    <source>
        <dbReference type="ARBA" id="ARBA00022679"/>
    </source>
</evidence>